<proteinExistence type="predicted"/>
<feature type="non-terminal residue" evidence="1">
    <location>
        <position position="258"/>
    </location>
</feature>
<protein>
    <submittedName>
        <fullName evidence="1">Uncharacterized protein</fullName>
    </submittedName>
</protein>
<dbReference type="AlphaFoldDB" id="A0A137NPP1"/>
<dbReference type="Proteomes" id="UP000070444">
    <property type="component" value="Unassembled WGS sequence"/>
</dbReference>
<keyword evidence="2" id="KW-1185">Reference proteome</keyword>
<reference evidence="1 2" key="1">
    <citation type="journal article" date="2015" name="Genome Biol. Evol.">
        <title>Phylogenomic analyses indicate that early fungi evolved digesting cell walls of algal ancestors of land plants.</title>
        <authorList>
            <person name="Chang Y."/>
            <person name="Wang S."/>
            <person name="Sekimoto S."/>
            <person name="Aerts A.L."/>
            <person name="Choi C."/>
            <person name="Clum A."/>
            <person name="LaButti K.M."/>
            <person name="Lindquist E.A."/>
            <person name="Yee Ngan C."/>
            <person name="Ohm R.A."/>
            <person name="Salamov A.A."/>
            <person name="Grigoriev I.V."/>
            <person name="Spatafora J.W."/>
            <person name="Berbee M.L."/>
        </authorList>
    </citation>
    <scope>NUCLEOTIDE SEQUENCE [LARGE SCALE GENOMIC DNA]</scope>
    <source>
        <strain evidence="1 2">NRRL 28638</strain>
    </source>
</reference>
<dbReference type="InterPro" id="IPR032675">
    <property type="entry name" value="LRR_dom_sf"/>
</dbReference>
<organism evidence="1 2">
    <name type="scientific">Conidiobolus coronatus (strain ATCC 28846 / CBS 209.66 / NRRL 28638)</name>
    <name type="common">Delacroixia coronata</name>
    <dbReference type="NCBI Taxonomy" id="796925"/>
    <lineage>
        <taxon>Eukaryota</taxon>
        <taxon>Fungi</taxon>
        <taxon>Fungi incertae sedis</taxon>
        <taxon>Zoopagomycota</taxon>
        <taxon>Entomophthoromycotina</taxon>
        <taxon>Entomophthoromycetes</taxon>
        <taxon>Entomophthorales</taxon>
        <taxon>Ancylistaceae</taxon>
        <taxon>Conidiobolus</taxon>
    </lineage>
</organism>
<evidence type="ECO:0000313" key="2">
    <source>
        <dbReference type="Proteomes" id="UP000070444"/>
    </source>
</evidence>
<name>A0A137NPP1_CONC2</name>
<gene>
    <name evidence="1" type="ORF">CONCODRAFT_14097</name>
</gene>
<dbReference type="Gene3D" id="3.80.10.10">
    <property type="entry name" value="Ribonuclease Inhibitor"/>
    <property type="match status" value="1"/>
</dbReference>
<accession>A0A137NPP1</accession>
<dbReference type="EMBL" id="KQ965258">
    <property type="protein sequence ID" value="KXN64704.1"/>
    <property type="molecule type" value="Genomic_DNA"/>
</dbReference>
<sequence length="258" mass="29772">MIDNSIDWTLVLITTSVRLYLTKTDLINLSLTSKLLRSKIIPKIFDNLVINDQILLRQSEYFMHNQEPKFGNLSYLTNIWVIGKNGFSADLAFKETQIDPFIKIANFQLKSVGSYFKSLSFECLGNVCYFIQPLACEFQNLRTLSFIMCTISLTELNSIFEKLTKLEAVELSYVHLIKSPDSNSTENILFPQSLSSLTYNYNKSDTTNFPLKKPLEFLTNNYKINNRSAHPLLPVHLPNLHKLHYISNAVHEEFLEFL</sequence>
<evidence type="ECO:0000313" key="1">
    <source>
        <dbReference type="EMBL" id="KXN64704.1"/>
    </source>
</evidence>